<comment type="caution">
    <text evidence="2">The sequence shown here is derived from an EMBL/GenBank/DDBJ whole genome shotgun (WGS) entry which is preliminary data.</text>
</comment>
<protein>
    <submittedName>
        <fullName evidence="2">Uncharacterized protein</fullName>
    </submittedName>
</protein>
<dbReference type="EMBL" id="CABFNP030001307">
    <property type="protein sequence ID" value="CAI6099120.1"/>
    <property type="molecule type" value="Genomic_DNA"/>
</dbReference>
<dbReference type="AlphaFoldDB" id="A0AA35QBS9"/>
<reference evidence="2" key="1">
    <citation type="submission" date="2023-01" db="EMBL/GenBank/DDBJ databases">
        <authorList>
            <person name="Piombo E."/>
        </authorList>
    </citation>
    <scope>NUCLEOTIDE SEQUENCE</scope>
</reference>
<name>A0AA35QBS9_9HYPO</name>
<keyword evidence="1" id="KW-0472">Membrane</keyword>
<feature type="transmembrane region" description="Helical" evidence="1">
    <location>
        <begin position="43"/>
        <end position="63"/>
    </location>
</feature>
<keyword evidence="1" id="KW-0812">Transmembrane</keyword>
<evidence type="ECO:0000256" key="1">
    <source>
        <dbReference type="SAM" id="Phobius"/>
    </source>
</evidence>
<keyword evidence="1" id="KW-1133">Transmembrane helix</keyword>
<accession>A0AA35QBS9</accession>
<organism evidence="2 3">
    <name type="scientific">Clonostachys chloroleuca</name>
    <dbReference type="NCBI Taxonomy" id="1926264"/>
    <lineage>
        <taxon>Eukaryota</taxon>
        <taxon>Fungi</taxon>
        <taxon>Dikarya</taxon>
        <taxon>Ascomycota</taxon>
        <taxon>Pezizomycotina</taxon>
        <taxon>Sordariomycetes</taxon>
        <taxon>Hypocreomycetidae</taxon>
        <taxon>Hypocreales</taxon>
        <taxon>Bionectriaceae</taxon>
        <taxon>Clonostachys</taxon>
    </lineage>
</organism>
<proteinExistence type="predicted"/>
<evidence type="ECO:0000313" key="3">
    <source>
        <dbReference type="Proteomes" id="UP001160390"/>
    </source>
</evidence>
<dbReference type="Proteomes" id="UP001160390">
    <property type="component" value="Unassembled WGS sequence"/>
</dbReference>
<evidence type="ECO:0000313" key="2">
    <source>
        <dbReference type="EMBL" id="CAI6099120.1"/>
    </source>
</evidence>
<sequence length="159" mass="16428">MKSLRMVLQESNLSWSFCEKYTIQTDSHNASSQSRTNDRDRHMCSGTLVTVLVAAVVVAVAGGRASSRGCPQVLVASLSDGGEVDAGILAELDQVVRAGRDELLDLALVLSLPAGPGRHVGGELAGHAVRDPGDLAAGESGPLRLRGNVVDEGVGSRGG</sequence>
<gene>
    <name evidence="2" type="ORF">CCHLO57077_00014383</name>
</gene>
<keyword evidence="3" id="KW-1185">Reference proteome</keyword>